<dbReference type="Gene3D" id="3.40.50.10490">
    <property type="entry name" value="Glucose-6-phosphate isomerase like protein, domain 1"/>
    <property type="match status" value="1"/>
</dbReference>
<dbReference type="InterPro" id="IPR047640">
    <property type="entry name" value="RpiR-like"/>
</dbReference>
<dbReference type="GO" id="GO:0003700">
    <property type="term" value="F:DNA-binding transcription factor activity"/>
    <property type="evidence" value="ECO:0007669"/>
    <property type="project" value="InterPro"/>
</dbReference>
<dbReference type="STRING" id="1276246.SCULI_v1c09080"/>
<evidence type="ECO:0000313" key="1">
    <source>
        <dbReference type="EMBL" id="AHI53248.1"/>
    </source>
</evidence>
<evidence type="ECO:0008006" key="3">
    <source>
        <dbReference type="Google" id="ProtNLM"/>
    </source>
</evidence>
<dbReference type="GO" id="GO:1901135">
    <property type="term" value="P:carbohydrate derivative metabolic process"/>
    <property type="evidence" value="ECO:0007669"/>
    <property type="project" value="InterPro"/>
</dbReference>
<dbReference type="HOGENOM" id="CLU_959455_0_0_14"/>
<evidence type="ECO:0000313" key="2">
    <source>
        <dbReference type="Proteomes" id="UP000019267"/>
    </source>
</evidence>
<reference evidence="1 2" key="1">
    <citation type="journal article" date="2014" name="Genome Biol. Evol.">
        <title>Molecular evolution of the substrate utilization strategies and putative virulence factors in mosquito-associated Spiroplasma species.</title>
        <authorList>
            <person name="Chang T.H."/>
            <person name="Lo W.S."/>
            <person name="Ku C."/>
            <person name="Chen L.L."/>
            <person name="Kuo C.H."/>
        </authorList>
    </citation>
    <scope>NUCLEOTIDE SEQUENCE [LARGE SCALE GENOMIC DNA]</scope>
    <source>
        <strain evidence="1">AES-1</strain>
    </source>
</reference>
<organism evidence="1 2">
    <name type="scientific">Spiroplasma culicicola AES-1</name>
    <dbReference type="NCBI Taxonomy" id="1276246"/>
    <lineage>
        <taxon>Bacteria</taxon>
        <taxon>Bacillati</taxon>
        <taxon>Mycoplasmatota</taxon>
        <taxon>Mollicutes</taxon>
        <taxon>Entomoplasmatales</taxon>
        <taxon>Spiroplasmataceae</taxon>
        <taxon>Spiroplasma</taxon>
    </lineage>
</organism>
<dbReference type="PATRIC" id="fig|1276246.3.peg.903"/>
<gene>
    <name evidence="1" type="ORF">SCULI_v1c09080</name>
</gene>
<dbReference type="RefSeq" id="WP_025363471.1">
    <property type="nucleotide sequence ID" value="NZ_CP006681.1"/>
</dbReference>
<dbReference type="SUPFAM" id="SSF53697">
    <property type="entry name" value="SIS domain"/>
    <property type="match status" value="1"/>
</dbReference>
<dbReference type="Proteomes" id="UP000019267">
    <property type="component" value="Chromosome"/>
</dbReference>
<accession>W6A7Z8</accession>
<dbReference type="EMBL" id="CP006681">
    <property type="protein sequence ID" value="AHI53248.1"/>
    <property type="molecule type" value="Genomic_DNA"/>
</dbReference>
<proteinExistence type="predicted"/>
<dbReference type="GO" id="GO:0097367">
    <property type="term" value="F:carbohydrate derivative binding"/>
    <property type="evidence" value="ECO:0007669"/>
    <property type="project" value="InterPro"/>
</dbReference>
<protein>
    <recommendedName>
        <fullName evidence="3">Transcriptional regulator</fullName>
    </recommendedName>
</protein>
<dbReference type="InterPro" id="IPR046348">
    <property type="entry name" value="SIS_dom_sf"/>
</dbReference>
<dbReference type="AlphaFoldDB" id="W6A7Z8"/>
<name>W6A7Z8_9MOLU</name>
<dbReference type="eggNOG" id="COG1737">
    <property type="taxonomic scope" value="Bacteria"/>
</dbReference>
<dbReference type="KEGG" id="scq:SCULI_v1c09080"/>
<sequence>MKVNIAALNEKELEFFKFSMNNIDNFLFLPIKKVAEIYGCGISFIYNFFKKMNINGIKEYISLCVKELNYNRSVLEELIGINNDAKKYEALLVNFDYELNQYKEIVAQSKKIEVIKSYLYNAKKIYGIAFGHSKLAMQDFLGFYNYIDTNIEFIDYDKNFNLKQSLEKESVILFYSIRFINKKFKKILSDISKVKYIKTVLVTSNRNKSMLEQFDVVFYINNVMKYHDNMEINYYIGPLNCFLMFNNYLKAKIFNDKRSLLLNNSSFLKETLGWTDYSFAKDI</sequence>
<dbReference type="GO" id="GO:0003677">
    <property type="term" value="F:DNA binding"/>
    <property type="evidence" value="ECO:0007669"/>
    <property type="project" value="InterPro"/>
</dbReference>
<dbReference type="PANTHER" id="PTHR30514:SF1">
    <property type="entry name" value="HTH-TYPE TRANSCRIPTIONAL REGULATOR HEXR-RELATED"/>
    <property type="match status" value="1"/>
</dbReference>
<dbReference type="OrthoDB" id="388021at2"/>
<dbReference type="PANTHER" id="PTHR30514">
    <property type="entry name" value="GLUCOKINASE"/>
    <property type="match status" value="1"/>
</dbReference>
<keyword evidence="2" id="KW-1185">Reference proteome</keyword>